<feature type="region of interest" description="Disordered" evidence="1">
    <location>
        <begin position="101"/>
        <end position="131"/>
    </location>
</feature>
<evidence type="ECO:0000313" key="3">
    <source>
        <dbReference type="Proteomes" id="UP001283361"/>
    </source>
</evidence>
<dbReference type="AlphaFoldDB" id="A0AAE1AF65"/>
<comment type="caution">
    <text evidence="2">The sequence shown here is derived from an EMBL/GenBank/DDBJ whole genome shotgun (WGS) entry which is preliminary data.</text>
</comment>
<sequence length="719" mass="76680">IQRGWRSYLRNKKVQSSNTTLKPSTSPFLSTPSSSPAPTITTTITIDDAVTPSPPPAGDTTTTVKNSTHQISGIDTKTATIDTAVKPEKGGIDTLASSAITSAGQSPQDDYQDSNPPTELSDHDDENSETESAIAGCAMTLLSPEENQGGGEHTPATSQPTHNDDDTEEEEEVAEEDNLEAHQSEHHQHHHYHHHQHQPHQPSSTSTRSAASPEAAGSIPSSDPEDISPVLPQIAAQVPAIQPVLDSQEILSPLKIEEDLEAAARAARDSPSRSSLGPGANSADADARSVASSDYSELGGPLRDLERDVAALDGDSHRAVSGLADSSYLDDLYRSFDGSRGGGEGFFGGGGGLGRLGAGALTVRVAEEEGPLEKKEDESEEEFGRRVRKVNLLSLAQEFAELKKLDAQACPIDHARNSKRSGSLARAGSDSPRGVSLERAGAGCGRRTQSRSPGRFAGQQGRRGANLRAAGAGGTYRAESKSPGRPGDMSDATAAAASKTGNLPRNHEKILEGCASSSTSELDETDLPVNEARRRGSSADLPANMRPGRQQQQKAGGGAGEEAEADGDFDVYNMESAVPDMSWEMVERHIQERIRREVRPLVGSCGSRIQGHLGACDRFVVVLRVKWWSCKWALPRLVWVTVSGQKPSPLSRLMLNGRNRFRKWGVTLLLASRKKLVDAIIQRTASISCKLTSKQAATSSCGKEEAVFTIRRIPCGAEV</sequence>
<protein>
    <submittedName>
        <fullName evidence="2">Uncharacterized protein</fullName>
    </submittedName>
</protein>
<feature type="compositionally biased region" description="Polar residues" evidence="1">
    <location>
        <begin position="101"/>
        <end position="118"/>
    </location>
</feature>
<feature type="compositionally biased region" description="Acidic residues" evidence="1">
    <location>
        <begin position="165"/>
        <end position="178"/>
    </location>
</feature>
<feature type="region of interest" description="Disordered" evidence="1">
    <location>
        <begin position="417"/>
        <end position="567"/>
    </location>
</feature>
<feature type="region of interest" description="Disordered" evidence="1">
    <location>
        <begin position="1"/>
        <end position="70"/>
    </location>
</feature>
<proteinExistence type="predicted"/>
<dbReference type="EMBL" id="JAWDGP010001973">
    <property type="protein sequence ID" value="KAK3786385.1"/>
    <property type="molecule type" value="Genomic_DNA"/>
</dbReference>
<feature type="compositionally biased region" description="Low complexity" evidence="1">
    <location>
        <begin position="272"/>
        <end position="296"/>
    </location>
</feature>
<feature type="compositionally biased region" description="Basic residues" evidence="1">
    <location>
        <begin position="187"/>
        <end position="198"/>
    </location>
</feature>
<feature type="compositionally biased region" description="Low complexity" evidence="1">
    <location>
        <begin position="19"/>
        <end position="51"/>
    </location>
</feature>
<organism evidence="2 3">
    <name type="scientific">Elysia crispata</name>
    <name type="common">lettuce slug</name>
    <dbReference type="NCBI Taxonomy" id="231223"/>
    <lineage>
        <taxon>Eukaryota</taxon>
        <taxon>Metazoa</taxon>
        <taxon>Spiralia</taxon>
        <taxon>Lophotrochozoa</taxon>
        <taxon>Mollusca</taxon>
        <taxon>Gastropoda</taxon>
        <taxon>Heterobranchia</taxon>
        <taxon>Euthyneura</taxon>
        <taxon>Panpulmonata</taxon>
        <taxon>Sacoglossa</taxon>
        <taxon>Placobranchoidea</taxon>
        <taxon>Plakobranchidae</taxon>
        <taxon>Elysia</taxon>
    </lineage>
</organism>
<feature type="compositionally biased region" description="Low complexity" evidence="1">
    <location>
        <begin position="199"/>
        <end position="222"/>
    </location>
</feature>
<feature type="compositionally biased region" description="Polar residues" evidence="1">
    <location>
        <begin position="59"/>
        <end position="70"/>
    </location>
</feature>
<feature type="non-terminal residue" evidence="2">
    <location>
        <position position="719"/>
    </location>
</feature>
<dbReference type="Proteomes" id="UP001283361">
    <property type="component" value="Unassembled WGS sequence"/>
</dbReference>
<keyword evidence="3" id="KW-1185">Reference proteome</keyword>
<evidence type="ECO:0000256" key="1">
    <source>
        <dbReference type="SAM" id="MobiDB-lite"/>
    </source>
</evidence>
<gene>
    <name evidence="2" type="ORF">RRG08_023006</name>
</gene>
<feature type="region of interest" description="Disordered" evidence="1">
    <location>
        <begin position="262"/>
        <end position="300"/>
    </location>
</feature>
<feature type="compositionally biased region" description="Low complexity" evidence="1">
    <location>
        <begin position="454"/>
        <end position="470"/>
    </location>
</feature>
<accession>A0AAE1AF65</accession>
<name>A0AAE1AF65_9GAST</name>
<reference evidence="2" key="1">
    <citation type="journal article" date="2023" name="G3 (Bethesda)">
        <title>A reference genome for the long-term kleptoplast-retaining sea slug Elysia crispata morphotype clarki.</title>
        <authorList>
            <person name="Eastman K.E."/>
            <person name="Pendleton A.L."/>
            <person name="Shaikh M.A."/>
            <person name="Suttiyut T."/>
            <person name="Ogas R."/>
            <person name="Tomko P."/>
            <person name="Gavelis G."/>
            <person name="Widhalm J.R."/>
            <person name="Wisecaver J.H."/>
        </authorList>
    </citation>
    <scope>NUCLEOTIDE SEQUENCE</scope>
    <source>
        <strain evidence="2">ECLA1</strain>
    </source>
</reference>
<feature type="region of interest" description="Disordered" evidence="1">
    <location>
        <begin position="143"/>
        <end position="229"/>
    </location>
</feature>
<evidence type="ECO:0000313" key="2">
    <source>
        <dbReference type="EMBL" id="KAK3786385.1"/>
    </source>
</evidence>